<evidence type="ECO:0000256" key="4">
    <source>
        <dbReference type="ARBA" id="ARBA00022989"/>
    </source>
</evidence>
<keyword evidence="3 6" id="KW-0812">Transmembrane</keyword>
<protein>
    <submittedName>
        <fullName evidence="7">Unannotated protein</fullName>
    </submittedName>
</protein>
<dbReference type="NCBIfam" id="TIGR01494">
    <property type="entry name" value="ATPase_P-type"/>
    <property type="match status" value="1"/>
</dbReference>
<evidence type="ECO:0000256" key="2">
    <source>
        <dbReference type="ARBA" id="ARBA00006024"/>
    </source>
</evidence>
<dbReference type="InterPro" id="IPR001757">
    <property type="entry name" value="P_typ_ATPase"/>
</dbReference>
<evidence type="ECO:0000256" key="5">
    <source>
        <dbReference type="ARBA" id="ARBA00023136"/>
    </source>
</evidence>
<accession>A0A6J6IIE9</accession>
<dbReference type="EMBL" id="CAEZVD010000085">
    <property type="protein sequence ID" value="CAB4624263.1"/>
    <property type="molecule type" value="Genomic_DNA"/>
</dbReference>
<keyword evidence="5 6" id="KW-0472">Membrane</keyword>
<comment type="similarity">
    <text evidence="2">Belongs to the cation transport ATPase (P-type) (TC 3.A.3) family. Type IB subfamily.</text>
</comment>
<dbReference type="GO" id="GO:0016020">
    <property type="term" value="C:membrane"/>
    <property type="evidence" value="ECO:0007669"/>
    <property type="project" value="UniProtKB-SubCell"/>
</dbReference>
<dbReference type="Gene3D" id="3.40.1110.10">
    <property type="entry name" value="Calcium-transporting ATPase, cytoplasmic domain N"/>
    <property type="match status" value="1"/>
</dbReference>
<gene>
    <name evidence="7" type="ORF">UFOPK1909_00782</name>
</gene>
<dbReference type="PANTHER" id="PTHR48085:SF5">
    <property type="entry name" value="CADMIUM_ZINC-TRANSPORTING ATPASE HMA4-RELATED"/>
    <property type="match status" value="1"/>
</dbReference>
<evidence type="ECO:0000313" key="7">
    <source>
        <dbReference type="EMBL" id="CAB4624263.1"/>
    </source>
</evidence>
<dbReference type="AlphaFoldDB" id="A0A6J6IIE9"/>
<comment type="subcellular location">
    <subcellularLocation>
        <location evidence="1">Membrane</location>
    </subcellularLocation>
</comment>
<dbReference type="InterPro" id="IPR036412">
    <property type="entry name" value="HAD-like_sf"/>
</dbReference>
<dbReference type="Gene3D" id="3.40.50.1000">
    <property type="entry name" value="HAD superfamily/HAD-like"/>
    <property type="match status" value="1"/>
</dbReference>
<organism evidence="7">
    <name type="scientific">freshwater metagenome</name>
    <dbReference type="NCBI Taxonomy" id="449393"/>
    <lineage>
        <taxon>unclassified sequences</taxon>
        <taxon>metagenomes</taxon>
        <taxon>ecological metagenomes</taxon>
    </lineage>
</organism>
<proteinExistence type="inferred from homology"/>
<evidence type="ECO:0000256" key="6">
    <source>
        <dbReference type="SAM" id="Phobius"/>
    </source>
</evidence>
<reference evidence="7" key="1">
    <citation type="submission" date="2020-05" db="EMBL/GenBank/DDBJ databases">
        <authorList>
            <person name="Chiriac C."/>
            <person name="Salcher M."/>
            <person name="Ghai R."/>
            <person name="Kavagutti S V."/>
        </authorList>
    </citation>
    <scope>NUCLEOTIDE SEQUENCE</scope>
</reference>
<dbReference type="PRINTS" id="PR00119">
    <property type="entry name" value="CATATPASE"/>
</dbReference>
<dbReference type="SUPFAM" id="SSF56784">
    <property type="entry name" value="HAD-like"/>
    <property type="match status" value="1"/>
</dbReference>
<dbReference type="InterPro" id="IPR023214">
    <property type="entry name" value="HAD_sf"/>
</dbReference>
<dbReference type="GO" id="GO:0016887">
    <property type="term" value="F:ATP hydrolysis activity"/>
    <property type="evidence" value="ECO:0007669"/>
    <property type="project" value="InterPro"/>
</dbReference>
<dbReference type="GO" id="GO:0005524">
    <property type="term" value="F:ATP binding"/>
    <property type="evidence" value="ECO:0007669"/>
    <property type="project" value="InterPro"/>
</dbReference>
<name>A0A6J6IIE9_9ZZZZ</name>
<feature type="transmembrane region" description="Helical" evidence="6">
    <location>
        <begin position="305"/>
        <end position="324"/>
    </location>
</feature>
<evidence type="ECO:0000256" key="1">
    <source>
        <dbReference type="ARBA" id="ARBA00004370"/>
    </source>
</evidence>
<sequence>MDTEGKGIKLGASTLARAAQIGLKIKDPSQFAMAADIDVVLFNKAGTLTASARRVVKSRLAYGSPLNNQGELLALAAGVEQHSDHPIAQSIVVEANRQNLELPTVLDVRTVPGQGVAGILDGETVFVGGPSLLTSKNIAIYVDDLVRSDAANQSGNTVVYVVQNSTLLGMVELSETVLPDAIEIVNQFHAKKIRVAMVTGDDTGVAKNVAEQLRIAEVFAEILPSRKADVVRQLKSDGSKVAVVGRLDLDALALSEAHVGIAIDSDGFTTSTAAGLHLSSSGTGVVLQTILLSKQMKQKSQRKRLGLFAAALVVVVVAVILLSAI</sequence>
<dbReference type="InterPro" id="IPR023299">
    <property type="entry name" value="ATPase_P-typ_cyto_dom_N"/>
</dbReference>
<dbReference type="GO" id="GO:0022857">
    <property type="term" value="F:transmembrane transporter activity"/>
    <property type="evidence" value="ECO:0007669"/>
    <property type="project" value="TreeGrafter"/>
</dbReference>
<dbReference type="PANTHER" id="PTHR48085">
    <property type="entry name" value="CADMIUM/ZINC-TRANSPORTING ATPASE HMA2-RELATED"/>
    <property type="match status" value="1"/>
</dbReference>
<dbReference type="Pfam" id="PF00702">
    <property type="entry name" value="Hydrolase"/>
    <property type="match status" value="1"/>
</dbReference>
<dbReference type="InterPro" id="IPR051014">
    <property type="entry name" value="Cation_Transport_ATPase_IB"/>
</dbReference>
<evidence type="ECO:0000256" key="3">
    <source>
        <dbReference type="ARBA" id="ARBA00022692"/>
    </source>
</evidence>
<keyword evidence="4 6" id="KW-1133">Transmembrane helix</keyword>